<feature type="domain" description="Bet v I/Major latex protein" evidence="2">
    <location>
        <begin position="21"/>
        <end position="172"/>
    </location>
</feature>
<organism evidence="3 4">
    <name type="scientific">Kalanchoe fedtschenkoi</name>
    <name type="common">Lavender scallops</name>
    <name type="synonym">South American air plant</name>
    <dbReference type="NCBI Taxonomy" id="63787"/>
    <lineage>
        <taxon>Eukaryota</taxon>
        <taxon>Viridiplantae</taxon>
        <taxon>Streptophyta</taxon>
        <taxon>Embryophyta</taxon>
        <taxon>Tracheophyta</taxon>
        <taxon>Spermatophyta</taxon>
        <taxon>Magnoliopsida</taxon>
        <taxon>eudicotyledons</taxon>
        <taxon>Gunneridae</taxon>
        <taxon>Pentapetalae</taxon>
        <taxon>Saxifragales</taxon>
        <taxon>Crassulaceae</taxon>
        <taxon>Kalanchoe</taxon>
    </lineage>
</organism>
<accession>A0A7N0UFS9</accession>
<dbReference type="OMA" id="HMYAGRP"/>
<dbReference type="Proteomes" id="UP000594263">
    <property type="component" value="Unplaced"/>
</dbReference>
<name>A0A7N0UFS9_KALFE</name>
<reference evidence="3" key="1">
    <citation type="submission" date="2021-01" db="UniProtKB">
        <authorList>
            <consortium name="EnsemblPlants"/>
        </authorList>
    </citation>
    <scope>IDENTIFICATION</scope>
</reference>
<dbReference type="EnsemblPlants" id="Kaladp0066s0045.1.v1.1">
    <property type="protein sequence ID" value="Kaladp0066s0045.1.v1.1"/>
    <property type="gene ID" value="Kaladp0066s0045.v1.1"/>
</dbReference>
<dbReference type="Gene3D" id="3.30.530.20">
    <property type="match status" value="1"/>
</dbReference>
<evidence type="ECO:0000259" key="2">
    <source>
        <dbReference type="SMART" id="SM01037"/>
    </source>
</evidence>
<dbReference type="SMART" id="SM01037">
    <property type="entry name" value="Bet_v_1"/>
    <property type="match status" value="1"/>
</dbReference>
<dbReference type="SUPFAM" id="SSF55961">
    <property type="entry name" value="Bet v1-like"/>
    <property type="match status" value="1"/>
</dbReference>
<dbReference type="PANTHER" id="PTHR31907">
    <property type="entry name" value="MLP-LIKE PROTEIN 423"/>
    <property type="match status" value="1"/>
</dbReference>
<dbReference type="InterPro" id="IPR000916">
    <property type="entry name" value="Bet_v_I/MLP"/>
</dbReference>
<evidence type="ECO:0000256" key="1">
    <source>
        <dbReference type="SAM" id="MobiDB-lite"/>
    </source>
</evidence>
<evidence type="ECO:0000313" key="4">
    <source>
        <dbReference type="Proteomes" id="UP000594263"/>
    </source>
</evidence>
<protein>
    <recommendedName>
        <fullName evidence="2">Bet v I/Major latex protein domain-containing protein</fullName>
    </recommendedName>
</protein>
<dbReference type="InterPro" id="IPR051761">
    <property type="entry name" value="MLP-like_ligand-binding"/>
</dbReference>
<feature type="region of interest" description="Disordered" evidence="1">
    <location>
        <begin position="1"/>
        <end position="24"/>
    </location>
</feature>
<dbReference type="GO" id="GO:0006952">
    <property type="term" value="P:defense response"/>
    <property type="evidence" value="ECO:0007669"/>
    <property type="project" value="InterPro"/>
</dbReference>
<evidence type="ECO:0000313" key="3">
    <source>
        <dbReference type="EnsemblPlants" id="Kaladp0066s0045.1.v1.1"/>
    </source>
</evidence>
<dbReference type="Pfam" id="PF00407">
    <property type="entry name" value="Bet_v_1"/>
    <property type="match status" value="1"/>
</dbReference>
<dbReference type="AlphaFoldDB" id="A0A7N0UFS9"/>
<dbReference type="InterPro" id="IPR023393">
    <property type="entry name" value="START-like_dom_sf"/>
</dbReference>
<proteinExistence type="predicted"/>
<sequence length="202" mass="22648">MASVDVSEAEAAGGLESEEPSLVGKLEDSVEIKSNAGDFHDVFSCRPHHISNVSPDNIQGCGMHEGDWGTPGSTIVWDYVHEGKKKFAKEIVEAIDHENYSTTFKVIEGDIMEYYKNFRLIVKATPKKDGEGSIVHWTLEYEKLHENIPDPTSLMEFTHAVSKDIDLHLQELLLLTGRMSDKWYGWAVAEPGILLRGTKNYI</sequence>
<dbReference type="Gramene" id="Kaladp0066s0045.1.v1.1">
    <property type="protein sequence ID" value="Kaladp0066s0045.1.v1.1"/>
    <property type="gene ID" value="Kaladp0066s0045.v1.1"/>
</dbReference>
<keyword evidence="4" id="KW-1185">Reference proteome</keyword>
<dbReference type="CDD" id="cd07816">
    <property type="entry name" value="Bet_v1-like"/>
    <property type="match status" value="1"/>
</dbReference>